<evidence type="ECO:0000256" key="7">
    <source>
        <dbReference type="ARBA" id="ARBA00023002"/>
    </source>
</evidence>
<proteinExistence type="inferred from homology"/>
<comment type="function">
    <text evidence="10">Activation of pyruvate formate-lyase under anaerobic conditions by generation of an organic free radical, using S-adenosylmethionine and reduced flavodoxin as cosubstrates to produce 5'-deoxy-adenosine.</text>
</comment>
<dbReference type="NCBIfam" id="TIGR02493">
    <property type="entry name" value="PFLA"/>
    <property type="match status" value="1"/>
</dbReference>
<comment type="catalytic activity">
    <reaction evidence="10">
        <text>glycyl-[formate C-acetyltransferase] + reduced [flavodoxin] + S-adenosyl-L-methionine = glycin-2-yl radical-[formate C-acetyltransferase] + semiquinone [flavodoxin] + 5'-deoxyadenosine + L-methionine + H(+)</text>
        <dbReference type="Rhea" id="RHEA:19225"/>
        <dbReference type="Rhea" id="RHEA-COMP:10622"/>
        <dbReference type="Rhea" id="RHEA-COMP:12190"/>
        <dbReference type="Rhea" id="RHEA-COMP:12191"/>
        <dbReference type="Rhea" id="RHEA-COMP:14480"/>
        <dbReference type="ChEBI" id="CHEBI:15378"/>
        <dbReference type="ChEBI" id="CHEBI:17319"/>
        <dbReference type="ChEBI" id="CHEBI:29947"/>
        <dbReference type="ChEBI" id="CHEBI:32722"/>
        <dbReference type="ChEBI" id="CHEBI:57618"/>
        <dbReference type="ChEBI" id="CHEBI:57844"/>
        <dbReference type="ChEBI" id="CHEBI:59789"/>
        <dbReference type="ChEBI" id="CHEBI:140311"/>
        <dbReference type="EC" id="1.97.1.4"/>
    </reaction>
</comment>
<keyword evidence="4" id="KW-0313">Glucose metabolism</keyword>
<evidence type="ECO:0000256" key="10">
    <source>
        <dbReference type="RuleBase" id="RU362053"/>
    </source>
</evidence>
<evidence type="ECO:0000256" key="5">
    <source>
        <dbReference type="ARBA" id="ARBA00022691"/>
    </source>
</evidence>
<comment type="subcellular location">
    <subcellularLocation>
        <location evidence="10">Cytoplasm</location>
    </subcellularLocation>
</comment>
<dbReference type="SFLD" id="SFLDG01066">
    <property type="entry name" value="organic_radical-activating_enz"/>
    <property type="match status" value="1"/>
</dbReference>
<dbReference type="NCBIfam" id="NF008356">
    <property type="entry name" value="PRK11145.1"/>
    <property type="match status" value="1"/>
</dbReference>
<evidence type="ECO:0000256" key="1">
    <source>
        <dbReference type="ARBA" id="ARBA00002918"/>
    </source>
</evidence>
<dbReference type="PANTHER" id="PTHR30352">
    <property type="entry name" value="PYRUVATE FORMATE-LYASE-ACTIVATING ENZYME"/>
    <property type="match status" value="1"/>
</dbReference>
<dbReference type="InterPro" id="IPR007197">
    <property type="entry name" value="rSAM"/>
</dbReference>
<dbReference type="PANTHER" id="PTHR30352:SF5">
    <property type="entry name" value="PYRUVATE FORMATE-LYASE 1-ACTIVATING ENZYME"/>
    <property type="match status" value="1"/>
</dbReference>
<dbReference type="GO" id="GO:0016829">
    <property type="term" value="F:lyase activity"/>
    <property type="evidence" value="ECO:0007669"/>
    <property type="project" value="UniProtKB-KW"/>
</dbReference>
<protein>
    <recommendedName>
        <fullName evidence="10">Pyruvate formate-lyase-activating enzyme</fullName>
        <ecNumber evidence="10">1.97.1.4</ecNumber>
    </recommendedName>
</protein>
<dbReference type="SFLD" id="SFLDS00029">
    <property type="entry name" value="Radical_SAM"/>
    <property type="match status" value="1"/>
</dbReference>
<evidence type="ECO:0000256" key="4">
    <source>
        <dbReference type="ARBA" id="ARBA00022526"/>
    </source>
</evidence>
<evidence type="ECO:0000256" key="8">
    <source>
        <dbReference type="ARBA" id="ARBA00023004"/>
    </source>
</evidence>
<keyword evidence="13" id="KW-0456">Lyase</keyword>
<dbReference type="AlphaFoldDB" id="A0A1A9REZ5"/>
<evidence type="ECO:0000256" key="3">
    <source>
        <dbReference type="ARBA" id="ARBA00022485"/>
    </source>
</evidence>
<dbReference type="InterPro" id="IPR058240">
    <property type="entry name" value="rSAM_sf"/>
</dbReference>
<evidence type="ECO:0000256" key="9">
    <source>
        <dbReference type="ARBA" id="ARBA00023014"/>
    </source>
</evidence>
<sequence length="271" mass="30887">MPETIPISSDTPPKKQPDTRARPYEGIGYVHSVETGGAVDGPGLRFVLFMQGCLMRCLYCHNRDTWDRHSEKELHFTVPQLMQQVLSYKHYFRATGGGVTATGGEPLLQYQFIRDWFVACREHDIHTCLDTNGYALHYDSAMEELLDNTNLVMLDLKQIDPEIHKVLVGIPNTKVLRFAHYLAERGQPTRIRYVVVPGYTDDDRSAHLLGEFIADMPNADTVELLPYHELGAHKWELCGDEYKLKGVSPPPKETMLRIKEIIESYGKQTIV</sequence>
<comment type="function">
    <text evidence="1">Activation of pyruvate formate-lyase 1 under anaerobic conditions by generation of an organic free radical, using S-adenosylmethionine and reduced flavodoxin as cosubstrates to produce 5'-deoxy-adenosine.</text>
</comment>
<evidence type="ECO:0000313" key="13">
    <source>
        <dbReference type="EMBL" id="OAM16463.1"/>
    </source>
</evidence>
<keyword evidence="6 10" id="KW-0479">Metal-binding</keyword>
<keyword evidence="13" id="KW-0670">Pyruvate</keyword>
<keyword evidence="3 10" id="KW-0004">4Fe-4S</keyword>
<comment type="caution">
    <text evidence="13">The sequence shown here is derived from an EMBL/GenBank/DDBJ whole genome shotgun (WGS) entry which is preliminary data.</text>
</comment>
<dbReference type="Pfam" id="PF04055">
    <property type="entry name" value="Radical_SAM"/>
    <property type="match status" value="1"/>
</dbReference>
<comment type="similarity">
    <text evidence="2 10">Belongs to the organic radical-activating enzymes family.</text>
</comment>
<accession>A0A1A9REZ5</accession>
<dbReference type="PROSITE" id="PS51918">
    <property type="entry name" value="RADICAL_SAM"/>
    <property type="match status" value="1"/>
</dbReference>
<dbReference type="InterPro" id="IPR012838">
    <property type="entry name" value="PFL1_activating"/>
</dbReference>
<dbReference type="InterPro" id="IPR013785">
    <property type="entry name" value="Aldolase_TIM"/>
</dbReference>
<evidence type="ECO:0000256" key="6">
    <source>
        <dbReference type="ARBA" id="ARBA00022723"/>
    </source>
</evidence>
<keyword evidence="9 10" id="KW-0411">Iron-sulfur</keyword>
<dbReference type="SUPFAM" id="SSF102114">
    <property type="entry name" value="Radical SAM enzymes"/>
    <property type="match status" value="1"/>
</dbReference>
<dbReference type="EC" id="1.97.1.4" evidence="10"/>
<dbReference type="GO" id="GO:0046872">
    <property type="term" value="F:metal ion binding"/>
    <property type="evidence" value="ECO:0007669"/>
    <property type="project" value="UniProtKB-UniRule"/>
</dbReference>
<keyword evidence="5 10" id="KW-0949">S-adenosyl-L-methionine</keyword>
<name>A0A1A9REZ5_EIKCO</name>
<evidence type="ECO:0000256" key="2">
    <source>
        <dbReference type="ARBA" id="ARBA00009777"/>
    </source>
</evidence>
<feature type="domain" description="Radical SAM core" evidence="12">
    <location>
        <begin position="39"/>
        <end position="268"/>
    </location>
</feature>
<dbReference type="EMBL" id="LXSF01000005">
    <property type="protein sequence ID" value="OAM16463.1"/>
    <property type="molecule type" value="Genomic_DNA"/>
</dbReference>
<dbReference type="Proteomes" id="UP000078003">
    <property type="component" value="Unassembled WGS sequence"/>
</dbReference>
<dbReference type="InterPro" id="IPR001989">
    <property type="entry name" value="Radical_activat_CS"/>
</dbReference>
<comment type="cofactor">
    <cofactor evidence="10">
        <name>[4Fe-4S] cluster</name>
        <dbReference type="ChEBI" id="CHEBI:49883"/>
    </cofactor>
    <text evidence="10">Binds 1 [4Fe-4S] cluster. The cluster is coordinated with 3 cysteines and an exchangeable S-adenosyl-L-methionine.</text>
</comment>
<gene>
    <name evidence="13" type="ORF">A7P85_05515</name>
</gene>
<keyword evidence="8 10" id="KW-0408">Iron</keyword>
<dbReference type="GO" id="GO:0043365">
    <property type="term" value="F:[formate-C-acetyltransferase]-activating enzyme activity"/>
    <property type="evidence" value="ECO:0007669"/>
    <property type="project" value="UniProtKB-UniRule"/>
</dbReference>
<feature type="region of interest" description="Disordered" evidence="11">
    <location>
        <begin position="1"/>
        <end position="22"/>
    </location>
</feature>
<keyword evidence="7 10" id="KW-0560">Oxidoreductase</keyword>
<keyword evidence="10" id="KW-0963">Cytoplasm</keyword>
<dbReference type="CDD" id="cd01335">
    <property type="entry name" value="Radical_SAM"/>
    <property type="match status" value="1"/>
</dbReference>
<dbReference type="GO" id="GO:0051539">
    <property type="term" value="F:4 iron, 4 sulfur cluster binding"/>
    <property type="evidence" value="ECO:0007669"/>
    <property type="project" value="UniProtKB-UniRule"/>
</dbReference>
<dbReference type="InterPro" id="IPR034457">
    <property type="entry name" value="Organic_radical-activating"/>
</dbReference>
<evidence type="ECO:0000256" key="11">
    <source>
        <dbReference type="SAM" id="MobiDB-lite"/>
    </source>
</evidence>
<dbReference type="GO" id="GO:0006006">
    <property type="term" value="P:glucose metabolic process"/>
    <property type="evidence" value="ECO:0007669"/>
    <property type="project" value="UniProtKB-KW"/>
</dbReference>
<organism evidence="13 14">
    <name type="scientific">Eikenella corrodens</name>
    <dbReference type="NCBI Taxonomy" id="539"/>
    <lineage>
        <taxon>Bacteria</taxon>
        <taxon>Pseudomonadati</taxon>
        <taxon>Pseudomonadota</taxon>
        <taxon>Betaproteobacteria</taxon>
        <taxon>Neisseriales</taxon>
        <taxon>Neisseriaceae</taxon>
        <taxon>Eikenella</taxon>
    </lineage>
</organism>
<dbReference type="InterPro" id="IPR012839">
    <property type="entry name" value="Organic_radical_activase"/>
</dbReference>
<dbReference type="GO" id="GO:0005737">
    <property type="term" value="C:cytoplasm"/>
    <property type="evidence" value="ECO:0007669"/>
    <property type="project" value="UniProtKB-SubCell"/>
</dbReference>
<dbReference type="PIRSF" id="PIRSF000371">
    <property type="entry name" value="PFL_act_enz"/>
    <property type="match status" value="1"/>
</dbReference>
<feature type="compositionally biased region" description="Basic and acidic residues" evidence="11">
    <location>
        <begin position="12"/>
        <end position="22"/>
    </location>
</feature>
<keyword evidence="4" id="KW-0119">Carbohydrate metabolism</keyword>
<dbReference type="RefSeq" id="WP_064084137.1">
    <property type="nucleotide sequence ID" value="NZ_LXSF01000005.1"/>
</dbReference>
<evidence type="ECO:0000313" key="14">
    <source>
        <dbReference type="Proteomes" id="UP000078003"/>
    </source>
</evidence>
<dbReference type="Gene3D" id="3.20.20.70">
    <property type="entry name" value="Aldolase class I"/>
    <property type="match status" value="1"/>
</dbReference>
<reference evidence="14" key="1">
    <citation type="submission" date="2016-05" db="EMBL/GenBank/DDBJ databases">
        <title>Draft genome of Corynebacterium afermentans subsp. afermentans LCDC 88199T.</title>
        <authorList>
            <person name="Bernier A.-M."/>
            <person name="Bernard K."/>
        </authorList>
    </citation>
    <scope>NUCLEOTIDE SEQUENCE [LARGE SCALE GENOMIC DNA]</scope>
    <source>
        <strain evidence="14">NML01-0328</strain>
    </source>
</reference>
<evidence type="ECO:0000259" key="12">
    <source>
        <dbReference type="PROSITE" id="PS51918"/>
    </source>
</evidence>
<feature type="compositionally biased region" description="Polar residues" evidence="11">
    <location>
        <begin position="1"/>
        <end position="11"/>
    </location>
</feature>
<dbReference type="PROSITE" id="PS01087">
    <property type="entry name" value="RADICAL_ACTIVATING"/>
    <property type="match status" value="1"/>
</dbReference>